<keyword evidence="2" id="KW-0732">Signal</keyword>
<sequence>MGRRGTKKGIAVVVLTGLVVEVSESRVPVPRCTVSFPLPGPAHLTPRQQETGRDGRREGRNAEENKG</sequence>
<protein>
    <recommendedName>
        <fullName evidence="5">Secreted protein</fullName>
    </recommendedName>
</protein>
<keyword evidence="4" id="KW-1185">Reference proteome</keyword>
<feature type="compositionally biased region" description="Basic and acidic residues" evidence="1">
    <location>
        <begin position="50"/>
        <end position="67"/>
    </location>
</feature>
<evidence type="ECO:0000313" key="4">
    <source>
        <dbReference type="Proteomes" id="UP000324222"/>
    </source>
</evidence>
<dbReference type="EMBL" id="VSRR010000011">
    <property type="protein sequence ID" value="MPC07881.1"/>
    <property type="molecule type" value="Genomic_DNA"/>
</dbReference>
<feature type="region of interest" description="Disordered" evidence="1">
    <location>
        <begin position="36"/>
        <end position="67"/>
    </location>
</feature>
<dbReference type="Proteomes" id="UP000324222">
    <property type="component" value="Unassembled WGS sequence"/>
</dbReference>
<name>A0A5B7CGG8_PORTR</name>
<accession>A0A5B7CGG8</accession>
<dbReference type="AlphaFoldDB" id="A0A5B7CGG8"/>
<comment type="caution">
    <text evidence="3">The sequence shown here is derived from an EMBL/GenBank/DDBJ whole genome shotgun (WGS) entry which is preliminary data.</text>
</comment>
<feature type="chain" id="PRO_5022676082" description="Secreted protein" evidence="2">
    <location>
        <begin position="26"/>
        <end position="67"/>
    </location>
</feature>
<feature type="signal peptide" evidence="2">
    <location>
        <begin position="1"/>
        <end position="25"/>
    </location>
</feature>
<proteinExistence type="predicted"/>
<reference evidence="3 4" key="1">
    <citation type="submission" date="2019-05" db="EMBL/GenBank/DDBJ databases">
        <title>Another draft genome of Portunus trituberculatus and its Hox gene families provides insights of decapod evolution.</title>
        <authorList>
            <person name="Jeong J.-H."/>
            <person name="Song I."/>
            <person name="Kim S."/>
            <person name="Choi T."/>
            <person name="Kim D."/>
            <person name="Ryu S."/>
            <person name="Kim W."/>
        </authorList>
    </citation>
    <scope>NUCLEOTIDE SEQUENCE [LARGE SCALE GENOMIC DNA]</scope>
    <source>
        <tissue evidence="3">Muscle</tissue>
    </source>
</reference>
<evidence type="ECO:0000313" key="3">
    <source>
        <dbReference type="EMBL" id="MPC07881.1"/>
    </source>
</evidence>
<evidence type="ECO:0000256" key="2">
    <source>
        <dbReference type="SAM" id="SignalP"/>
    </source>
</evidence>
<evidence type="ECO:0000256" key="1">
    <source>
        <dbReference type="SAM" id="MobiDB-lite"/>
    </source>
</evidence>
<organism evidence="3 4">
    <name type="scientific">Portunus trituberculatus</name>
    <name type="common">Swimming crab</name>
    <name type="synonym">Neptunus trituberculatus</name>
    <dbReference type="NCBI Taxonomy" id="210409"/>
    <lineage>
        <taxon>Eukaryota</taxon>
        <taxon>Metazoa</taxon>
        <taxon>Ecdysozoa</taxon>
        <taxon>Arthropoda</taxon>
        <taxon>Crustacea</taxon>
        <taxon>Multicrustacea</taxon>
        <taxon>Malacostraca</taxon>
        <taxon>Eumalacostraca</taxon>
        <taxon>Eucarida</taxon>
        <taxon>Decapoda</taxon>
        <taxon>Pleocyemata</taxon>
        <taxon>Brachyura</taxon>
        <taxon>Eubrachyura</taxon>
        <taxon>Portunoidea</taxon>
        <taxon>Portunidae</taxon>
        <taxon>Portuninae</taxon>
        <taxon>Portunus</taxon>
    </lineage>
</organism>
<gene>
    <name evidence="3" type="ORF">E2C01_000448</name>
</gene>
<evidence type="ECO:0008006" key="5">
    <source>
        <dbReference type="Google" id="ProtNLM"/>
    </source>
</evidence>